<dbReference type="GO" id="GO:0016740">
    <property type="term" value="F:transferase activity"/>
    <property type="evidence" value="ECO:0007669"/>
    <property type="project" value="UniProtKB-ARBA"/>
</dbReference>
<evidence type="ECO:0000259" key="6">
    <source>
        <dbReference type="PROSITE" id="PS51733"/>
    </source>
</evidence>
<dbReference type="Gene3D" id="3.30.930.10">
    <property type="entry name" value="Bira Bifunctional Protein, Domain 2"/>
    <property type="match status" value="1"/>
</dbReference>
<dbReference type="GO" id="GO:0005524">
    <property type="term" value="F:ATP binding"/>
    <property type="evidence" value="ECO:0007669"/>
    <property type="project" value="UniProtKB-UniRule"/>
</dbReference>
<feature type="binding site" evidence="5">
    <location>
        <position position="185"/>
    </location>
    <ligand>
        <name>biotin</name>
        <dbReference type="ChEBI" id="CHEBI:57586"/>
    </ligand>
</feature>
<dbReference type="Pfam" id="PF03099">
    <property type="entry name" value="BPL_LplA_LipB"/>
    <property type="match status" value="1"/>
</dbReference>
<comment type="catalytic activity">
    <reaction evidence="5">
        <text>biotin + L-lysyl-[protein] + ATP = N(6)-biotinyl-L-lysyl-[protein] + AMP + diphosphate + H(+)</text>
        <dbReference type="Rhea" id="RHEA:11756"/>
        <dbReference type="Rhea" id="RHEA-COMP:9752"/>
        <dbReference type="Rhea" id="RHEA-COMP:10505"/>
        <dbReference type="ChEBI" id="CHEBI:15378"/>
        <dbReference type="ChEBI" id="CHEBI:29969"/>
        <dbReference type="ChEBI" id="CHEBI:30616"/>
        <dbReference type="ChEBI" id="CHEBI:33019"/>
        <dbReference type="ChEBI" id="CHEBI:57586"/>
        <dbReference type="ChEBI" id="CHEBI:83144"/>
        <dbReference type="ChEBI" id="CHEBI:456215"/>
        <dbReference type="EC" id="6.3.4.15"/>
    </reaction>
</comment>
<dbReference type="Gene3D" id="2.30.30.100">
    <property type="match status" value="1"/>
</dbReference>
<dbReference type="SUPFAM" id="SSF55681">
    <property type="entry name" value="Class II aaRS and biotin synthetases"/>
    <property type="match status" value="1"/>
</dbReference>
<keyword evidence="4 5" id="KW-0092">Biotin</keyword>
<organism evidence="7 8">
    <name type="scientific">Nicoliella spurrieriana</name>
    <dbReference type="NCBI Taxonomy" id="2925830"/>
    <lineage>
        <taxon>Bacteria</taxon>
        <taxon>Bacillati</taxon>
        <taxon>Bacillota</taxon>
        <taxon>Bacilli</taxon>
        <taxon>Lactobacillales</taxon>
        <taxon>Lactobacillaceae</taxon>
        <taxon>Nicoliella</taxon>
    </lineage>
</organism>
<dbReference type="GO" id="GO:0004077">
    <property type="term" value="F:biotin--[biotin carboxyl-carrier protein] ligase activity"/>
    <property type="evidence" value="ECO:0007669"/>
    <property type="project" value="UniProtKB-UniRule"/>
</dbReference>
<keyword evidence="5" id="KW-0804">Transcription</keyword>
<comment type="function">
    <text evidence="5">Acts both as a biotin--[acetyl-CoA-carboxylase] ligase and a repressor.</text>
</comment>
<dbReference type="InterPro" id="IPR008988">
    <property type="entry name" value="Transcriptional_repressor_C"/>
</dbReference>
<feature type="binding site" evidence="5">
    <location>
        <begin position="87"/>
        <end position="89"/>
    </location>
    <ligand>
        <name>biotin</name>
        <dbReference type="ChEBI" id="CHEBI:57586"/>
    </ligand>
</feature>
<sequence length="324" mass="36111">MSNSQILKIFLNHPNQWLSGTAIAKQLSISRTMVWKTINILIDNGHQIERKHNLGYRYLGTTQLSATKISLQCSQSIQIKTFDQIDSTNKYAKDILNHKQITNPFVIIANQQTAGYGRRGRHFYSPANSGLYLTIAVPVEHHAMINPGLLTTTTAVAVVRALKVSYPQIPFQLKWINDIWVNGQKVGGIMTESIMDVELMQPSAIIVGIGINLSTKQFPSTINQPVTSISANPIDRNQLAADIINQFMQSYPTYQSGIAMDEYRKLSVVIGKQVTINIRNQPIVGTVEAIDDNGALMLRSADGQLQRVMTGEVTKVRINHQNEK</sequence>
<dbReference type="KEGG" id="lbe:MOO44_03250"/>
<name>A0A976RSW2_9LACO</name>
<dbReference type="Proteomes" id="UP000831181">
    <property type="component" value="Chromosome"/>
</dbReference>
<feature type="DNA-binding region" description="H-T-H motif" evidence="5">
    <location>
        <begin position="20"/>
        <end position="39"/>
    </location>
</feature>
<proteinExistence type="inferred from homology"/>
<dbReference type="PANTHER" id="PTHR12835">
    <property type="entry name" value="BIOTIN PROTEIN LIGASE"/>
    <property type="match status" value="1"/>
</dbReference>
<dbReference type="InterPro" id="IPR045864">
    <property type="entry name" value="aa-tRNA-synth_II/BPL/LPL"/>
</dbReference>
<dbReference type="PROSITE" id="PS51733">
    <property type="entry name" value="BPL_LPL_CATALYTIC"/>
    <property type="match status" value="1"/>
</dbReference>
<evidence type="ECO:0000256" key="1">
    <source>
        <dbReference type="ARBA" id="ARBA00022598"/>
    </source>
</evidence>
<keyword evidence="5" id="KW-0805">Transcription regulation</keyword>
<dbReference type="Pfam" id="PF02237">
    <property type="entry name" value="BPL_C"/>
    <property type="match status" value="1"/>
</dbReference>
<dbReference type="RefSeq" id="WP_260116990.1">
    <property type="nucleotide sequence ID" value="NZ_CP093361.1"/>
</dbReference>
<dbReference type="InterPro" id="IPR004143">
    <property type="entry name" value="BPL_LPL_catalytic"/>
</dbReference>
<evidence type="ECO:0000313" key="7">
    <source>
        <dbReference type="EMBL" id="UQS87191.1"/>
    </source>
</evidence>
<keyword evidence="5" id="KW-0238">DNA-binding</keyword>
<comment type="similarity">
    <text evidence="5">Belongs to the biotin--protein ligase family.</text>
</comment>
<feature type="binding site" evidence="5">
    <location>
        <position position="112"/>
    </location>
    <ligand>
        <name>biotin</name>
        <dbReference type="ChEBI" id="CHEBI:57586"/>
    </ligand>
</feature>
<dbReference type="InterPro" id="IPR036388">
    <property type="entry name" value="WH-like_DNA-bd_sf"/>
</dbReference>
<protein>
    <recommendedName>
        <fullName evidence="5">Bifunctional ligase/repressor BirA</fullName>
    </recommendedName>
    <alternativeName>
        <fullName evidence="5">Biotin--[acetyl-CoA-carboxylase] ligase</fullName>
        <ecNumber evidence="5">6.3.4.15</ecNumber>
    </alternativeName>
    <alternativeName>
        <fullName evidence="5">Biotin--protein ligase</fullName>
    </alternativeName>
    <alternativeName>
        <fullName evidence="5">Biotin-[acetyl-CoA carboxylase] synthetase</fullName>
    </alternativeName>
</protein>
<dbReference type="InterPro" id="IPR036390">
    <property type="entry name" value="WH_DNA-bd_sf"/>
</dbReference>
<keyword evidence="8" id="KW-1185">Reference proteome</keyword>
<dbReference type="NCBIfam" id="TIGR00121">
    <property type="entry name" value="birA_ligase"/>
    <property type="match status" value="1"/>
</dbReference>
<evidence type="ECO:0000313" key="8">
    <source>
        <dbReference type="Proteomes" id="UP000831181"/>
    </source>
</evidence>
<dbReference type="Gene3D" id="1.10.10.10">
    <property type="entry name" value="Winged helix-like DNA-binding domain superfamily/Winged helix DNA-binding domain"/>
    <property type="match status" value="1"/>
</dbReference>
<evidence type="ECO:0000256" key="2">
    <source>
        <dbReference type="ARBA" id="ARBA00022741"/>
    </source>
</evidence>
<comment type="caution">
    <text evidence="5">Lacks conserved residue(s) required for the propagation of feature annotation.</text>
</comment>
<dbReference type="Pfam" id="PF08279">
    <property type="entry name" value="HTH_11"/>
    <property type="match status" value="1"/>
</dbReference>
<dbReference type="AlphaFoldDB" id="A0A976RSW2"/>
<keyword evidence="1 5" id="KW-0436">Ligase</keyword>
<dbReference type="InterPro" id="IPR013196">
    <property type="entry name" value="HTH_11"/>
</dbReference>
<accession>A0A976RSW2</accession>
<dbReference type="PANTHER" id="PTHR12835:SF5">
    <property type="entry name" value="BIOTIN--PROTEIN LIGASE"/>
    <property type="match status" value="1"/>
</dbReference>
<keyword evidence="2 5" id="KW-0547">Nucleotide-binding</keyword>
<dbReference type="GO" id="GO:0003677">
    <property type="term" value="F:DNA binding"/>
    <property type="evidence" value="ECO:0007669"/>
    <property type="project" value="UniProtKB-UniRule"/>
</dbReference>
<dbReference type="EMBL" id="CP093361">
    <property type="protein sequence ID" value="UQS87191.1"/>
    <property type="molecule type" value="Genomic_DNA"/>
</dbReference>
<gene>
    <name evidence="5" type="primary">birA</name>
    <name evidence="7" type="ORF">MOO44_03250</name>
</gene>
<dbReference type="SUPFAM" id="SSF50037">
    <property type="entry name" value="C-terminal domain of transcriptional repressors"/>
    <property type="match status" value="1"/>
</dbReference>
<dbReference type="GO" id="GO:0009249">
    <property type="term" value="P:protein lipoylation"/>
    <property type="evidence" value="ECO:0007669"/>
    <property type="project" value="UniProtKB-ARBA"/>
</dbReference>
<keyword evidence="3 5" id="KW-0067">ATP-binding</keyword>
<evidence type="ECO:0000256" key="4">
    <source>
        <dbReference type="ARBA" id="ARBA00023267"/>
    </source>
</evidence>
<dbReference type="InterPro" id="IPR003142">
    <property type="entry name" value="BPL_C"/>
</dbReference>
<keyword evidence="5" id="KW-0678">Repressor</keyword>
<dbReference type="SUPFAM" id="SSF46785">
    <property type="entry name" value="Winged helix' DNA-binding domain"/>
    <property type="match status" value="1"/>
</dbReference>
<dbReference type="GO" id="GO:0005737">
    <property type="term" value="C:cytoplasm"/>
    <property type="evidence" value="ECO:0007669"/>
    <property type="project" value="TreeGrafter"/>
</dbReference>
<dbReference type="CDD" id="cd16442">
    <property type="entry name" value="BPL"/>
    <property type="match status" value="1"/>
</dbReference>
<dbReference type="HAMAP" id="MF_00978">
    <property type="entry name" value="Bifunct_BirA"/>
    <property type="match status" value="1"/>
</dbReference>
<reference evidence="7" key="1">
    <citation type="journal article" date="2022" name="Int. J. Syst. Evol. Microbiol.">
        <title>Apilactobacillus apisilvae sp. nov., Nicolia spurrieriana gen. nov. sp. nov., Bombilactobacillus folatiphilus sp. nov. and Bombilactobacillus thymidiniphilus sp. nov., four new lactic acid bacterial isolates from stingless bees Tetragonula carbonaria and Austroplebeia australis.</title>
        <authorList>
            <person name="Oliphant S.A."/>
            <person name="Watson-Haigh N.S."/>
            <person name="Sumby K.M."/>
            <person name="Gardner J."/>
            <person name="Groom S."/>
            <person name="Jiranek V."/>
        </authorList>
    </citation>
    <scope>NUCLEOTIDE SEQUENCE</scope>
    <source>
        <strain evidence="7">SGEP1_A5</strain>
    </source>
</reference>
<feature type="domain" description="BPL/LPL catalytic" evidence="6">
    <location>
        <begin position="74"/>
        <end position="255"/>
    </location>
</feature>
<dbReference type="InterPro" id="IPR004408">
    <property type="entry name" value="Biotin_CoA_COase_ligase"/>
</dbReference>
<dbReference type="GO" id="GO:0006355">
    <property type="term" value="P:regulation of DNA-templated transcription"/>
    <property type="evidence" value="ECO:0007669"/>
    <property type="project" value="UniProtKB-UniRule"/>
</dbReference>
<evidence type="ECO:0000256" key="5">
    <source>
        <dbReference type="HAMAP-Rule" id="MF_00978"/>
    </source>
</evidence>
<dbReference type="EC" id="6.3.4.15" evidence="5"/>
<dbReference type="InterPro" id="IPR030855">
    <property type="entry name" value="Bifunct_BirA"/>
</dbReference>
<evidence type="ECO:0000256" key="3">
    <source>
        <dbReference type="ARBA" id="ARBA00022840"/>
    </source>
</evidence>